<dbReference type="KEGG" id="siy:YG5714_1628"/>
<dbReference type="Proteomes" id="UP000002308">
    <property type="component" value="Chromosome"/>
</dbReference>
<reference evidence="2 3" key="1">
    <citation type="journal article" date="2009" name="Proc. Natl. Acad. Sci. U.S.A.">
        <title>Biogeography of the Sulfolobus islandicus pan-genome.</title>
        <authorList>
            <person name="Reno M.L."/>
            <person name="Held N.L."/>
            <person name="Fields C.J."/>
            <person name="Burke P.V."/>
            <person name="Whitaker R.J."/>
        </authorList>
    </citation>
    <scope>NUCLEOTIDE SEQUENCE [LARGE SCALE GENOMIC DNA]</scope>
    <source>
        <strain evidence="3">Y.G.57.14 / Yellowstone #1</strain>
    </source>
</reference>
<dbReference type="EMBL" id="CP001403">
    <property type="protein sequence ID" value="ACP45888.1"/>
    <property type="molecule type" value="Genomic_DNA"/>
</dbReference>
<dbReference type="AlphaFoldDB" id="C3NEZ9"/>
<gene>
    <name evidence="2" type="ordered locus">YG5714_1628</name>
</gene>
<evidence type="ECO:0008006" key="4">
    <source>
        <dbReference type="Google" id="ProtNLM"/>
    </source>
</evidence>
<sequence>MGEEVNNQSIQNQPQLNQNNLNKGDNISSNEENVNEKKKEEKKSKKQKVEKKKSDDYLLLVYPEKAKSFRAKVQNCIIEILKKNELMNEKDLVLQLIFECEAAKEYYKVTHETQYLRRIIWKMAKDKTILRAKIVGDERYTWYLLPENLEKVKDKLLRRA</sequence>
<evidence type="ECO:0000256" key="1">
    <source>
        <dbReference type="SAM" id="MobiDB-lite"/>
    </source>
</evidence>
<feature type="compositionally biased region" description="Low complexity" evidence="1">
    <location>
        <begin position="1"/>
        <end position="32"/>
    </location>
</feature>
<organism evidence="2 3">
    <name type="scientific">Saccharolobus islandicus (strain Y.G.57.14 / Yellowstone #1)</name>
    <name type="common">Sulfolobus islandicus</name>
    <dbReference type="NCBI Taxonomy" id="439386"/>
    <lineage>
        <taxon>Archaea</taxon>
        <taxon>Thermoproteota</taxon>
        <taxon>Thermoprotei</taxon>
        <taxon>Sulfolobales</taxon>
        <taxon>Sulfolobaceae</taxon>
        <taxon>Saccharolobus</taxon>
    </lineage>
</organism>
<protein>
    <recommendedName>
        <fullName evidence="4">Plasmid pARN4</fullName>
    </recommendedName>
</protein>
<feature type="compositionally biased region" description="Basic and acidic residues" evidence="1">
    <location>
        <begin position="34"/>
        <end position="43"/>
    </location>
</feature>
<dbReference type="GeneID" id="7806141"/>
<evidence type="ECO:0000313" key="3">
    <source>
        <dbReference type="Proteomes" id="UP000002308"/>
    </source>
</evidence>
<feature type="region of interest" description="Disordered" evidence="1">
    <location>
        <begin position="1"/>
        <end position="53"/>
    </location>
</feature>
<dbReference type="RefSeq" id="WP_012716262.1">
    <property type="nucleotide sequence ID" value="NC_012622.1"/>
</dbReference>
<accession>C3NEZ9</accession>
<dbReference type="HOGENOM" id="CLU_1736497_0_0_2"/>
<proteinExistence type="predicted"/>
<name>C3NEZ9_SACI7</name>
<evidence type="ECO:0000313" key="2">
    <source>
        <dbReference type="EMBL" id="ACP45888.1"/>
    </source>
</evidence>